<name>A0A6J4QU54_9ACTN</name>
<feature type="compositionally biased region" description="Basic and acidic residues" evidence="1">
    <location>
        <begin position="17"/>
        <end position="32"/>
    </location>
</feature>
<dbReference type="EMBL" id="CADCVC010000155">
    <property type="protein sequence ID" value="CAA9446546.1"/>
    <property type="molecule type" value="Genomic_DNA"/>
</dbReference>
<feature type="non-terminal residue" evidence="2">
    <location>
        <position position="1"/>
    </location>
</feature>
<reference evidence="2" key="1">
    <citation type="submission" date="2020-02" db="EMBL/GenBank/DDBJ databases">
        <authorList>
            <person name="Meier V. D."/>
        </authorList>
    </citation>
    <scope>NUCLEOTIDE SEQUENCE</scope>
    <source>
        <strain evidence="2">AVDCRST_MAG80</strain>
    </source>
</reference>
<organism evidence="2">
    <name type="scientific">uncultured Rubrobacteraceae bacterium</name>
    <dbReference type="NCBI Taxonomy" id="349277"/>
    <lineage>
        <taxon>Bacteria</taxon>
        <taxon>Bacillati</taxon>
        <taxon>Actinomycetota</taxon>
        <taxon>Rubrobacteria</taxon>
        <taxon>Rubrobacterales</taxon>
        <taxon>Rubrobacteraceae</taxon>
        <taxon>environmental samples</taxon>
    </lineage>
</organism>
<feature type="non-terminal residue" evidence="2">
    <location>
        <position position="72"/>
    </location>
</feature>
<feature type="compositionally biased region" description="Gly residues" evidence="1">
    <location>
        <begin position="33"/>
        <end position="44"/>
    </location>
</feature>
<evidence type="ECO:0000313" key="2">
    <source>
        <dbReference type="EMBL" id="CAA9446546.1"/>
    </source>
</evidence>
<dbReference type="AlphaFoldDB" id="A0A6J4QU54"/>
<gene>
    <name evidence="2" type="ORF">AVDCRST_MAG80-1831</name>
</gene>
<sequence length="72" mass="7505">GPAQRPESDQPGGVAAVEDHPRHDYEAGDEGHMGGTHQGAGGGEDMPQGARRALRGALADEGAHRVHRAYLL</sequence>
<proteinExistence type="predicted"/>
<accession>A0A6J4QU54</accession>
<protein>
    <submittedName>
        <fullName evidence="2">Uncharacterized protein</fullName>
    </submittedName>
</protein>
<feature type="region of interest" description="Disordered" evidence="1">
    <location>
        <begin position="1"/>
        <end position="50"/>
    </location>
</feature>
<evidence type="ECO:0000256" key="1">
    <source>
        <dbReference type="SAM" id="MobiDB-lite"/>
    </source>
</evidence>